<sequence length="175" mass="18849">MAVKMHAADQHIQRMSMTFTDRATISGTHRTADKYLAADARIARTSIQVYSGREVGKPEMPTVRIYRAPSEVFAAAAMASVAHKPITLDHPADSVDASRWKGTAVGWTGDTIQKDGDFLRVPMMVADADAIASIDSGARQLSAGYTCDLVWGAGTTPEGETYDARQVGIRVNHIA</sequence>
<dbReference type="InterPro" id="IPR016913">
    <property type="entry name" value="UCP029215"/>
</dbReference>
<dbReference type="Pfam" id="PF09979">
    <property type="entry name" value="DUF2213"/>
    <property type="match status" value="1"/>
</dbReference>
<dbReference type="AlphaFoldDB" id="A0A4Q6XGN0"/>
<gene>
    <name evidence="1" type="ORF">EWE75_23725</name>
</gene>
<dbReference type="Proteomes" id="UP000292085">
    <property type="component" value="Unassembled WGS sequence"/>
</dbReference>
<name>A0A4Q6XGN0_9SPHN</name>
<organism evidence="1 2">
    <name type="scientific">Sphingomonas populi</name>
    <dbReference type="NCBI Taxonomy" id="2484750"/>
    <lineage>
        <taxon>Bacteria</taxon>
        <taxon>Pseudomonadati</taxon>
        <taxon>Pseudomonadota</taxon>
        <taxon>Alphaproteobacteria</taxon>
        <taxon>Sphingomonadales</taxon>
        <taxon>Sphingomonadaceae</taxon>
        <taxon>Sphingomonas</taxon>
    </lineage>
</organism>
<accession>A0A4Q6XGN0</accession>
<reference evidence="1 2" key="1">
    <citation type="submission" date="2019-02" db="EMBL/GenBank/DDBJ databases">
        <authorList>
            <person name="Li Y."/>
        </authorList>
    </citation>
    <scope>NUCLEOTIDE SEQUENCE [LARGE SCALE GENOMIC DNA]</scope>
    <source>
        <strain evidence="1 2">3-7</strain>
    </source>
</reference>
<protein>
    <submittedName>
        <fullName evidence="1">DUF2213 domain-containing protein</fullName>
    </submittedName>
</protein>
<comment type="caution">
    <text evidence="1">The sequence shown here is derived from an EMBL/GenBank/DDBJ whole genome shotgun (WGS) entry which is preliminary data.</text>
</comment>
<evidence type="ECO:0000313" key="2">
    <source>
        <dbReference type="Proteomes" id="UP000292085"/>
    </source>
</evidence>
<proteinExistence type="predicted"/>
<dbReference type="OrthoDB" id="7549700at2"/>
<evidence type="ECO:0000313" key="1">
    <source>
        <dbReference type="EMBL" id="RZF59080.1"/>
    </source>
</evidence>
<keyword evidence="2" id="KW-1185">Reference proteome</keyword>
<dbReference type="EMBL" id="SGIS01000094">
    <property type="protein sequence ID" value="RZF59080.1"/>
    <property type="molecule type" value="Genomic_DNA"/>
</dbReference>